<gene>
    <name evidence="1" type="ORF">UFOPK4284_00011</name>
</gene>
<dbReference type="EMBL" id="CAFBQE010000001">
    <property type="protein sequence ID" value="CAB5043691.1"/>
    <property type="molecule type" value="Genomic_DNA"/>
</dbReference>
<reference evidence="1" key="1">
    <citation type="submission" date="2020-05" db="EMBL/GenBank/DDBJ databases">
        <authorList>
            <person name="Chiriac C."/>
            <person name="Salcher M."/>
            <person name="Ghai R."/>
            <person name="Kavagutti S V."/>
        </authorList>
    </citation>
    <scope>NUCLEOTIDE SEQUENCE</scope>
</reference>
<protein>
    <submittedName>
        <fullName evidence="1">Unannotated protein</fullName>
    </submittedName>
</protein>
<evidence type="ECO:0000313" key="1">
    <source>
        <dbReference type="EMBL" id="CAB5043691.1"/>
    </source>
</evidence>
<dbReference type="AlphaFoldDB" id="A0A6J7SS02"/>
<name>A0A6J7SS02_9ZZZZ</name>
<proteinExistence type="predicted"/>
<sequence>MRLAIPNLDQEEQIHQTGIGLINLLGVDLFNSINLELEAVEGVDWLTRYRKSSLVYLNYNFNDPSNLLKELLRVSSSPLRNPIRKVIPAKEIVAFFNRLQVILEDRNDWIHHNSIFTSENLKTLILNIYPVGEKLGLSLVTECDFLLSKLDGVEADLPQIEDPIVASTKSESDSEWTSEVQKVVSESERAVGELVADKFLEFSYVLHLTGEIRNRKNNQLLSEANPGSAASLGTVLIARKPAGGRLRVTSNGILAAYFEDHWGYLAKVSPDQWFPDHLFLSV</sequence>
<accession>A0A6J7SS02</accession>
<organism evidence="1">
    <name type="scientific">freshwater metagenome</name>
    <dbReference type="NCBI Taxonomy" id="449393"/>
    <lineage>
        <taxon>unclassified sequences</taxon>
        <taxon>metagenomes</taxon>
        <taxon>ecological metagenomes</taxon>
    </lineage>
</organism>